<evidence type="ECO:0000313" key="1">
    <source>
        <dbReference type="EMBL" id="CAG8523849.1"/>
    </source>
</evidence>
<proteinExistence type="predicted"/>
<evidence type="ECO:0000313" key="2">
    <source>
        <dbReference type="Proteomes" id="UP000789396"/>
    </source>
</evidence>
<dbReference type="Proteomes" id="UP000789396">
    <property type="component" value="Unassembled WGS sequence"/>
</dbReference>
<dbReference type="AlphaFoldDB" id="A0A9N9ABQ4"/>
<dbReference type="EMBL" id="CAJVPZ010003053">
    <property type="protein sequence ID" value="CAG8523849.1"/>
    <property type="molecule type" value="Genomic_DNA"/>
</dbReference>
<organism evidence="1 2">
    <name type="scientific">Racocetra fulgida</name>
    <dbReference type="NCBI Taxonomy" id="60492"/>
    <lineage>
        <taxon>Eukaryota</taxon>
        <taxon>Fungi</taxon>
        <taxon>Fungi incertae sedis</taxon>
        <taxon>Mucoromycota</taxon>
        <taxon>Glomeromycotina</taxon>
        <taxon>Glomeromycetes</taxon>
        <taxon>Diversisporales</taxon>
        <taxon>Gigasporaceae</taxon>
        <taxon>Racocetra</taxon>
    </lineage>
</organism>
<dbReference type="OrthoDB" id="10365117at2759"/>
<comment type="caution">
    <text evidence="1">The sequence shown here is derived from an EMBL/GenBank/DDBJ whole genome shotgun (WGS) entry which is preliminary data.</text>
</comment>
<reference evidence="1" key="1">
    <citation type="submission" date="2021-06" db="EMBL/GenBank/DDBJ databases">
        <authorList>
            <person name="Kallberg Y."/>
            <person name="Tangrot J."/>
            <person name="Rosling A."/>
        </authorList>
    </citation>
    <scope>NUCLEOTIDE SEQUENCE</scope>
    <source>
        <strain evidence="1">IN212</strain>
    </source>
</reference>
<protein>
    <submittedName>
        <fullName evidence="1">9106_t:CDS:1</fullName>
    </submittedName>
</protein>
<name>A0A9N9ABQ4_9GLOM</name>
<sequence>MSNINFQIVPTESLDPTLILHSRIELKTWTGDVKIEIKSFYDAIEHALQDTSLDIQKQERLNVLKEMPEDTTDLTKFDGNDPLRIEVIDISYEWARSYLKNDTIDFLKVTIDNFNQ</sequence>
<accession>A0A9N9ABQ4</accession>
<gene>
    <name evidence="1" type="ORF">RFULGI_LOCUS3481</name>
</gene>
<keyword evidence="2" id="KW-1185">Reference proteome</keyword>